<reference evidence="2" key="1">
    <citation type="journal article" date="2011" name="Nature">
        <title>Genome sequence and analysis of the tuber crop potato.</title>
        <authorList>
            <consortium name="The Potato Genome Sequencing Consortium"/>
        </authorList>
    </citation>
    <scope>NUCLEOTIDE SEQUENCE [LARGE SCALE GENOMIC DNA]</scope>
    <source>
        <strain evidence="2">cv. DM1-3 516 R44</strain>
    </source>
</reference>
<dbReference type="InParanoid" id="M1A3F1"/>
<organism evidence="1 2">
    <name type="scientific">Solanum tuberosum</name>
    <name type="common">Potato</name>
    <dbReference type="NCBI Taxonomy" id="4113"/>
    <lineage>
        <taxon>Eukaryota</taxon>
        <taxon>Viridiplantae</taxon>
        <taxon>Streptophyta</taxon>
        <taxon>Embryophyta</taxon>
        <taxon>Tracheophyta</taxon>
        <taxon>Spermatophyta</taxon>
        <taxon>Magnoliopsida</taxon>
        <taxon>eudicotyledons</taxon>
        <taxon>Gunneridae</taxon>
        <taxon>Pentapetalae</taxon>
        <taxon>asterids</taxon>
        <taxon>lamiids</taxon>
        <taxon>Solanales</taxon>
        <taxon>Solanaceae</taxon>
        <taxon>Solanoideae</taxon>
        <taxon>Solaneae</taxon>
        <taxon>Solanum</taxon>
    </lineage>
</organism>
<proteinExistence type="predicted"/>
<dbReference type="Gramene" id="PGSC0003DMT400013865">
    <property type="protein sequence ID" value="PGSC0003DMT400013865"/>
    <property type="gene ID" value="PGSC0003DMG401005430"/>
</dbReference>
<name>M1A3F1_SOLTU</name>
<dbReference type="PaxDb" id="4113-PGSC0003DMT400013865"/>
<keyword evidence="2" id="KW-1185">Reference proteome</keyword>
<dbReference type="AlphaFoldDB" id="M1A3F1"/>
<protein>
    <submittedName>
        <fullName evidence="1">Uncharacterized protein</fullName>
    </submittedName>
</protein>
<reference evidence="1" key="2">
    <citation type="submission" date="2015-06" db="UniProtKB">
        <authorList>
            <consortium name="EnsemblPlants"/>
        </authorList>
    </citation>
    <scope>IDENTIFICATION</scope>
    <source>
        <strain evidence="1">DM1-3 516 R44</strain>
    </source>
</reference>
<dbReference type="EnsemblPlants" id="PGSC0003DMT400013865">
    <property type="protein sequence ID" value="PGSC0003DMT400013865"/>
    <property type="gene ID" value="PGSC0003DMG401005430"/>
</dbReference>
<dbReference type="HOGENOM" id="CLU_2872018_0_0_1"/>
<accession>M1A3F1</accession>
<evidence type="ECO:0000313" key="2">
    <source>
        <dbReference type="Proteomes" id="UP000011115"/>
    </source>
</evidence>
<dbReference type="Proteomes" id="UP000011115">
    <property type="component" value="Unassembled WGS sequence"/>
</dbReference>
<sequence length="64" mass="7122">MKVDSINKPKESAHDLAVKVGTGPALHSATILYQNTCYRLGKPRINLELTNSRWMSCSLTGEIY</sequence>
<evidence type="ECO:0000313" key="1">
    <source>
        <dbReference type="EnsemblPlants" id="PGSC0003DMT400013865"/>
    </source>
</evidence>